<feature type="domain" description="C2H2-type" evidence="2">
    <location>
        <begin position="8"/>
        <end position="30"/>
    </location>
</feature>
<dbReference type="SMART" id="SM00355">
    <property type="entry name" value="ZnF_C2H2"/>
    <property type="match status" value="3"/>
</dbReference>
<dbReference type="SUPFAM" id="SSF57667">
    <property type="entry name" value="beta-beta-alpha zinc fingers"/>
    <property type="match status" value="2"/>
</dbReference>
<dbReference type="SMART" id="SM00451">
    <property type="entry name" value="ZnF_U1"/>
    <property type="match status" value="3"/>
</dbReference>
<evidence type="ECO:0000256" key="1">
    <source>
        <dbReference type="SAM" id="MobiDB-lite"/>
    </source>
</evidence>
<name>A0A131YUW8_RHIAP</name>
<protein>
    <submittedName>
        <fullName evidence="3">Mucin</fullName>
    </submittedName>
</protein>
<dbReference type="EMBL" id="GEDV01006149">
    <property type="protein sequence ID" value="JAP82408.1"/>
    <property type="molecule type" value="Transcribed_RNA"/>
</dbReference>
<dbReference type="GO" id="GO:0071011">
    <property type="term" value="C:precatalytic spliceosome"/>
    <property type="evidence" value="ECO:0007669"/>
    <property type="project" value="TreeGrafter"/>
</dbReference>
<dbReference type="Gene3D" id="3.30.160.60">
    <property type="entry name" value="Classic Zinc Finger"/>
    <property type="match status" value="2"/>
</dbReference>
<feature type="region of interest" description="Disordered" evidence="1">
    <location>
        <begin position="192"/>
        <end position="220"/>
    </location>
</feature>
<feature type="region of interest" description="Disordered" evidence="1">
    <location>
        <begin position="127"/>
        <end position="155"/>
    </location>
</feature>
<reference evidence="3" key="1">
    <citation type="journal article" date="2016" name="Ticks Tick Borne Dis.">
        <title>De novo assembly and annotation of the salivary gland transcriptome of Rhipicephalus appendiculatus male and female ticks during blood feeding.</title>
        <authorList>
            <person name="de Castro M.H."/>
            <person name="de Klerk D."/>
            <person name="Pienaar R."/>
            <person name="Latif A.A."/>
            <person name="Rees D.J."/>
            <person name="Mans B.J."/>
        </authorList>
    </citation>
    <scope>NUCLEOTIDE SEQUENCE</scope>
    <source>
        <tissue evidence="3">Salivary glands</tissue>
    </source>
</reference>
<organism evidence="3">
    <name type="scientific">Rhipicephalus appendiculatus</name>
    <name type="common">Brown ear tick</name>
    <dbReference type="NCBI Taxonomy" id="34631"/>
    <lineage>
        <taxon>Eukaryota</taxon>
        <taxon>Metazoa</taxon>
        <taxon>Ecdysozoa</taxon>
        <taxon>Arthropoda</taxon>
        <taxon>Chelicerata</taxon>
        <taxon>Arachnida</taxon>
        <taxon>Acari</taxon>
        <taxon>Parasitiformes</taxon>
        <taxon>Ixodida</taxon>
        <taxon>Ixodoidea</taxon>
        <taxon>Ixodidae</taxon>
        <taxon>Rhipicephalinae</taxon>
        <taxon>Rhipicephalus</taxon>
        <taxon>Rhipicephalus</taxon>
    </lineage>
</organism>
<feature type="domain" description="C2H2-type" evidence="2">
    <location>
        <begin position="79"/>
        <end position="101"/>
    </location>
</feature>
<dbReference type="PANTHER" id="PTHR45762:SF3">
    <property type="entry name" value="ZINC-FINGER PROTEIN AT 72D, ISOFORM B"/>
    <property type="match status" value="1"/>
</dbReference>
<dbReference type="GO" id="GO:0003727">
    <property type="term" value="F:single-stranded RNA binding"/>
    <property type="evidence" value="ECO:0007669"/>
    <property type="project" value="TreeGrafter"/>
</dbReference>
<dbReference type="PROSITE" id="PS00028">
    <property type="entry name" value="ZINC_FINGER_C2H2_1"/>
    <property type="match status" value="2"/>
</dbReference>
<dbReference type="GO" id="GO:0008270">
    <property type="term" value="F:zinc ion binding"/>
    <property type="evidence" value="ECO:0007669"/>
    <property type="project" value="InterPro"/>
</dbReference>
<evidence type="ECO:0000313" key="3">
    <source>
        <dbReference type="EMBL" id="JAP82408.1"/>
    </source>
</evidence>
<dbReference type="InterPro" id="IPR003604">
    <property type="entry name" value="Matrin/U1-like-C_Znf_C2H2"/>
</dbReference>
<dbReference type="AlphaFoldDB" id="A0A131YUW8"/>
<dbReference type="InterPro" id="IPR036236">
    <property type="entry name" value="Znf_C2H2_sf"/>
</dbReference>
<feature type="compositionally biased region" description="Polar residues" evidence="1">
    <location>
        <begin position="199"/>
        <end position="211"/>
    </location>
</feature>
<evidence type="ECO:0000259" key="2">
    <source>
        <dbReference type="PROSITE" id="PS00028"/>
    </source>
</evidence>
<dbReference type="PANTHER" id="PTHR45762">
    <property type="entry name" value="ZINC FINGER RNA-BINDING PROTEIN"/>
    <property type="match status" value="1"/>
</dbReference>
<dbReference type="Pfam" id="PF12874">
    <property type="entry name" value="zf-met"/>
    <property type="match status" value="2"/>
</dbReference>
<sequence>MASTQFACRECSMQFSGPMPYMDHLKSARHQKKVAAHRLLTEMAAGGAPVNSSLDIITAASSPVAATQSPQIAPLPFVCKLCDVAMNCEDALIAHNKGKKHQRTLQREEVLRQLAAAKVSPLPSAVISLPSATTPPMSPPTSTVSESPQEQQEQNGEVIDLSCRVCGIVLFENVGYKLEHLETEAHRKKKMQVAGGLTPATSGLKVQSQSEPLEADSDSK</sequence>
<feature type="compositionally biased region" description="Low complexity" evidence="1">
    <location>
        <begin position="128"/>
        <end position="148"/>
    </location>
</feature>
<dbReference type="InterPro" id="IPR013087">
    <property type="entry name" value="Znf_C2H2_type"/>
</dbReference>
<dbReference type="GO" id="GO:0003725">
    <property type="term" value="F:double-stranded RNA binding"/>
    <property type="evidence" value="ECO:0007669"/>
    <property type="project" value="TreeGrafter"/>
</dbReference>
<proteinExistence type="predicted"/>
<accession>A0A131YUW8</accession>